<evidence type="ECO:0008006" key="4">
    <source>
        <dbReference type="Google" id="ProtNLM"/>
    </source>
</evidence>
<reference evidence="2 3" key="1">
    <citation type="submission" date="2016-10" db="EMBL/GenBank/DDBJ databases">
        <authorList>
            <person name="de Groot N.N."/>
        </authorList>
    </citation>
    <scope>NUCLEOTIDE SEQUENCE [LARGE SCALE GENOMIC DNA]</scope>
    <source>
        <strain evidence="2 3">DSM 22788</strain>
    </source>
</reference>
<dbReference type="EMBL" id="FNKB01000001">
    <property type="protein sequence ID" value="SDQ21151.1"/>
    <property type="molecule type" value="Genomic_DNA"/>
</dbReference>
<evidence type="ECO:0000313" key="3">
    <source>
        <dbReference type="Proteomes" id="UP000182690"/>
    </source>
</evidence>
<dbReference type="AlphaFoldDB" id="A0A1H0Z1Y8"/>
<protein>
    <recommendedName>
        <fullName evidence="4">4'-phosphopantetheinyl transferase</fullName>
    </recommendedName>
</protein>
<evidence type="ECO:0000256" key="1">
    <source>
        <dbReference type="SAM" id="MobiDB-lite"/>
    </source>
</evidence>
<dbReference type="RefSeq" id="WP_074690044.1">
    <property type="nucleotide sequence ID" value="NZ_FNKB01000001.1"/>
</dbReference>
<proteinExistence type="predicted"/>
<dbReference type="Proteomes" id="UP000182690">
    <property type="component" value="Unassembled WGS sequence"/>
</dbReference>
<name>A0A1H0Z1Y8_9MICO</name>
<gene>
    <name evidence="2" type="ORF">SAMN04488565_1363</name>
</gene>
<feature type="region of interest" description="Disordered" evidence="1">
    <location>
        <begin position="58"/>
        <end position="79"/>
    </location>
</feature>
<organism evidence="2 3">
    <name type="scientific">Leucobacter chromiiresistens</name>
    <dbReference type="NCBI Taxonomy" id="1079994"/>
    <lineage>
        <taxon>Bacteria</taxon>
        <taxon>Bacillati</taxon>
        <taxon>Actinomycetota</taxon>
        <taxon>Actinomycetes</taxon>
        <taxon>Micrococcales</taxon>
        <taxon>Microbacteriaceae</taxon>
        <taxon>Leucobacter</taxon>
    </lineage>
</organism>
<evidence type="ECO:0000313" key="2">
    <source>
        <dbReference type="EMBL" id="SDQ21151.1"/>
    </source>
</evidence>
<accession>A0A1H0Z1Y8</accession>
<dbReference type="STRING" id="1079994.SAMN04488565_1363"/>
<sequence length="206" mass="20693">MTPAPVLASFGARIAWRALGGGEDRRTVAHALLAALLAPGAPGAVRITRQCPSCGSSAHGAPAAQLRDPRPADPAHPGGRAAPLVGIGYAPGLVAVAAAPAGARAFGIDLELDDARTRARVAEALGRSAGVCDWTRIEAVAKARRTGLRGDYAGVDVTPLPDGRWIAHAGRRRAAGQPGAAVLRGADLRIAPAPGGPAAILSLACE</sequence>
<dbReference type="OrthoDB" id="190168at2"/>